<gene>
    <name evidence="3" type="ORF">H0A36_00425</name>
</gene>
<protein>
    <submittedName>
        <fullName evidence="3">Phage tail protein</fullName>
    </submittedName>
</protein>
<name>A0A853HVL0_9GAMM</name>
<evidence type="ECO:0000313" key="4">
    <source>
        <dbReference type="Proteomes" id="UP000569732"/>
    </source>
</evidence>
<comment type="caution">
    <text evidence="3">The sequence shown here is derived from an EMBL/GenBank/DDBJ whole genome shotgun (WGS) entry which is preliminary data.</text>
</comment>
<evidence type="ECO:0000259" key="1">
    <source>
        <dbReference type="Pfam" id="PF12571"/>
    </source>
</evidence>
<dbReference type="PANTHER" id="PTHR35191:SF1">
    <property type="entry name" value="PROPHAGE SIDE TAIL FIBER PROTEIN HOMOLOG STFQ-RELATED"/>
    <property type="match status" value="1"/>
</dbReference>
<dbReference type="AlphaFoldDB" id="A0A853HVL0"/>
<proteinExistence type="predicted"/>
<dbReference type="PANTHER" id="PTHR35191">
    <property type="entry name" value="PROPHAGE SIDE TAIL FIBER PROTEIN HOMOLOG STFQ-RELATED"/>
    <property type="match status" value="1"/>
</dbReference>
<feature type="domain" description="Phage tail fibre protein N-terminal" evidence="1">
    <location>
        <begin position="1"/>
        <end position="152"/>
    </location>
</feature>
<dbReference type="InterPro" id="IPR051934">
    <property type="entry name" value="Phage_Tail_Fiber_Structural"/>
</dbReference>
<sequence length="332" mass="37018">MENKFYSIFTDIGKTQLVNATALGLKLNISKIKIGDGGDDNGAETNPKETDTDIVRGRWEGPINDLKKHPKNDKWLVTETIIPDTVGNFYITEFGLYDDQDNLIVIGKYPKTYKPTLEEGSASSSYIKVILELANTDTVQLKVDPTVMLASKEYVDQELTLHKQQPNPHPEYLRNKEKATDDEINAGLNDKKYITPLKLKSNFKKLLGLYKSNQTEINKGDEDNKFVTPKKISWGFAVELGNNGYIKFPSWLSGLIIQWGEGTAGQSGDYTVIFPISFPNHCSQIVGIHEGTGCAAVLEVFKTKTKSSVTLRSLNHLNQPGAWGLNWIAIGY</sequence>
<evidence type="ECO:0000259" key="2">
    <source>
        <dbReference type="Pfam" id="PF21882"/>
    </source>
</evidence>
<dbReference type="InterPro" id="IPR054075">
    <property type="entry name" value="Gp53-like_C"/>
</dbReference>
<dbReference type="Pfam" id="PF12571">
    <property type="entry name" value="Phage_tail_fib"/>
    <property type="match status" value="1"/>
</dbReference>
<dbReference type="InterPro" id="IPR022225">
    <property type="entry name" value="Phage_tail_fibre_N"/>
</dbReference>
<dbReference type="Proteomes" id="UP000569732">
    <property type="component" value="Unassembled WGS sequence"/>
</dbReference>
<organism evidence="3 4">
    <name type="scientific">Spartinivicinus marinus</name>
    <dbReference type="NCBI Taxonomy" id="2994442"/>
    <lineage>
        <taxon>Bacteria</taxon>
        <taxon>Pseudomonadati</taxon>
        <taxon>Pseudomonadota</taxon>
        <taxon>Gammaproteobacteria</taxon>
        <taxon>Oceanospirillales</taxon>
        <taxon>Zooshikellaceae</taxon>
        <taxon>Spartinivicinus</taxon>
    </lineage>
</organism>
<reference evidence="3 4" key="1">
    <citation type="submission" date="2020-07" db="EMBL/GenBank/DDBJ databases">
        <title>Endozoicomonas sp. nov., isolated from sediment.</title>
        <authorList>
            <person name="Gu T."/>
        </authorList>
    </citation>
    <scope>NUCLEOTIDE SEQUENCE [LARGE SCALE GENOMIC DNA]</scope>
    <source>
        <strain evidence="3 4">SM1973</strain>
    </source>
</reference>
<accession>A0A853HVL0</accession>
<dbReference type="Pfam" id="PF21882">
    <property type="entry name" value="Gp53-like_C"/>
    <property type="match status" value="1"/>
</dbReference>
<evidence type="ECO:0000313" key="3">
    <source>
        <dbReference type="EMBL" id="NYZ64449.1"/>
    </source>
</evidence>
<dbReference type="EMBL" id="JACCKB010000001">
    <property type="protein sequence ID" value="NYZ64449.1"/>
    <property type="molecule type" value="Genomic_DNA"/>
</dbReference>
<dbReference type="Gene3D" id="2.60.40.3940">
    <property type="match status" value="1"/>
</dbReference>
<feature type="domain" description="Putative tail fiber protein gp53-like C-terminal" evidence="2">
    <location>
        <begin position="253"/>
        <end position="332"/>
    </location>
</feature>
<keyword evidence="4" id="KW-1185">Reference proteome</keyword>
<dbReference type="RefSeq" id="WP_180566483.1">
    <property type="nucleotide sequence ID" value="NZ_JACCKB010000001.1"/>
</dbReference>